<sequence>MKILNLTSVLSFQARWLSQKYKDDEILTISPIDDENLSNNTTIKCEIGSEPYVLAMVCQLISDDEYFGGLDTGYLSGESNVGEEEAQDIVEFLDECELLIIDENLTSYHPDASNLKAFLAFLVGKFGMKVINLKGEEIVFEKSKFSELKELKNYDGAVVFEHSLDRNFVGGKYFCMVAKINDGDVVKIKTPNLECEAKFKLDLNLKGTIAFLGLENVENYSYEIAKISKV</sequence>
<dbReference type="OrthoDB" id="5360624at2"/>
<dbReference type="RefSeq" id="WP_075493844.1">
    <property type="nucleotide sequence ID" value="NZ_CP053844.1"/>
</dbReference>
<name>A0A128EAS3_9BACT</name>
<dbReference type="Proteomes" id="UP000069632">
    <property type="component" value="Unassembled WGS sequence"/>
</dbReference>
<dbReference type="AlphaFoldDB" id="A0A128EAS3"/>
<accession>A0A128EAS3</accession>
<gene>
    <name evidence="1" type="ORF">ERS672216_00177</name>
</gene>
<evidence type="ECO:0000313" key="1">
    <source>
        <dbReference type="EMBL" id="CZE46070.1"/>
    </source>
</evidence>
<proteinExistence type="predicted"/>
<dbReference type="EMBL" id="FIZP01000001">
    <property type="protein sequence ID" value="CZE46070.1"/>
    <property type="molecule type" value="Genomic_DNA"/>
</dbReference>
<evidence type="ECO:0000313" key="2">
    <source>
        <dbReference type="Proteomes" id="UP000069632"/>
    </source>
</evidence>
<organism evidence="1 2">
    <name type="scientific">Campylobacter geochelonis</name>
    <dbReference type="NCBI Taxonomy" id="1780362"/>
    <lineage>
        <taxon>Bacteria</taxon>
        <taxon>Pseudomonadati</taxon>
        <taxon>Campylobacterota</taxon>
        <taxon>Epsilonproteobacteria</taxon>
        <taxon>Campylobacterales</taxon>
        <taxon>Campylobacteraceae</taxon>
        <taxon>Campylobacter</taxon>
    </lineage>
</organism>
<reference evidence="1 2" key="1">
    <citation type="submission" date="2016-02" db="EMBL/GenBank/DDBJ databases">
        <authorList>
            <consortium name="Pathogen Informatics"/>
        </authorList>
    </citation>
    <scope>NUCLEOTIDE SEQUENCE [LARGE SCALE GENOMIC DNA]</scope>
    <source>
        <strain evidence="1 2">RC20</strain>
    </source>
</reference>
<keyword evidence="2" id="KW-1185">Reference proteome</keyword>
<protein>
    <submittedName>
        <fullName evidence="1">NADH dehydrogenase I subunit F</fullName>
    </submittedName>
</protein>